<gene>
    <name evidence="9" type="primary">fabG</name>
    <name evidence="9" type="ORF">F1599_02550</name>
</gene>
<comment type="caution">
    <text evidence="9">The sequence shown here is derived from an EMBL/GenBank/DDBJ whole genome shotgun (WGS) entry which is preliminary data.</text>
</comment>
<dbReference type="InterPro" id="IPR002347">
    <property type="entry name" value="SDR_fam"/>
</dbReference>
<comment type="function">
    <text evidence="1">Catalyzes the NADPH-dependent reduction of beta-ketoacyl-ACP substrates to beta-hydroxyacyl-ACP products, the first reductive step in the elongation cycle of fatty acid biosynthesis.</text>
</comment>
<dbReference type="InterPro" id="IPR036291">
    <property type="entry name" value="NAD(P)-bd_dom_sf"/>
</dbReference>
<sequence length="246" mass="25779">MKLQGRIAIVTGAAAGIGFATARRFAAEGAIVILCDVNAERVQQAAAQLAAGGATVRAHRVDVTQREQVDTMVAATLTEYGQIDILVNNAGITKDARLVKMTEAQFDAVIDVNLKGVFHCAQAVAGPMIERGRGVILNASSVVGLYGNFGQTNYAASKFGVVGFTKTWARELGPKGVRVNAVCPGFVATEILQTVPDKVLDGMKQACWLGRLAEPDEIASIYAFLASDDASYINGTAIEASGGMSI</sequence>
<dbReference type="PANTHER" id="PTHR42760:SF40">
    <property type="entry name" value="3-OXOACYL-[ACYL-CARRIER-PROTEIN] REDUCTASE, CHLOROPLASTIC"/>
    <property type="match status" value="1"/>
</dbReference>
<accession>A0A5M8BB91</accession>
<dbReference type="InterPro" id="IPR057326">
    <property type="entry name" value="KR_dom"/>
</dbReference>
<dbReference type="GO" id="GO:0030497">
    <property type="term" value="P:fatty acid elongation"/>
    <property type="evidence" value="ECO:0007669"/>
    <property type="project" value="TreeGrafter"/>
</dbReference>
<dbReference type="PRINTS" id="PR00081">
    <property type="entry name" value="GDHRDH"/>
</dbReference>
<protein>
    <recommendedName>
        <fullName evidence="3">3-oxoacyl-[acyl-carrier-protein] reductase FabG</fullName>
    </recommendedName>
    <alternativeName>
        <fullName evidence="6">Beta-ketoacyl-ACP reductase</fullName>
    </alternativeName>
</protein>
<dbReference type="EMBL" id="VWRN01000010">
    <property type="protein sequence ID" value="KAA6131170.1"/>
    <property type="molecule type" value="Genomic_DNA"/>
</dbReference>
<feature type="domain" description="Ketoreductase" evidence="8">
    <location>
        <begin position="6"/>
        <end position="185"/>
    </location>
</feature>
<dbReference type="SMART" id="SM00822">
    <property type="entry name" value="PKS_KR"/>
    <property type="match status" value="1"/>
</dbReference>
<dbReference type="InterPro" id="IPR020904">
    <property type="entry name" value="Sc_DH/Rdtase_CS"/>
</dbReference>
<evidence type="ECO:0000256" key="6">
    <source>
        <dbReference type="ARBA" id="ARBA00029899"/>
    </source>
</evidence>
<reference evidence="9 10" key="1">
    <citation type="submission" date="2019-09" db="EMBL/GenBank/DDBJ databases">
        <title>Isolation of a novel species in the genus Cupriavidus from patients with sepsis using whole genome sequencing.</title>
        <authorList>
            <person name="Kweon O.J."/>
            <person name="Lee M.-K."/>
        </authorList>
    </citation>
    <scope>NUCLEOTIDE SEQUENCE [LARGE SCALE GENOMIC DNA]</scope>
    <source>
        <strain evidence="9 10">MKL-01</strain>
    </source>
</reference>
<evidence type="ECO:0000256" key="4">
    <source>
        <dbReference type="ARBA" id="ARBA00022857"/>
    </source>
</evidence>
<evidence type="ECO:0000259" key="8">
    <source>
        <dbReference type="SMART" id="SM00822"/>
    </source>
</evidence>
<dbReference type="AlphaFoldDB" id="A0A5M8BB91"/>
<keyword evidence="5 9" id="KW-0560">Oxidoreductase</keyword>
<dbReference type="Proteomes" id="UP000324324">
    <property type="component" value="Unassembled WGS sequence"/>
</dbReference>
<name>A0A5M8BB91_9BURK</name>
<evidence type="ECO:0000256" key="2">
    <source>
        <dbReference type="ARBA" id="ARBA00006484"/>
    </source>
</evidence>
<proteinExistence type="inferred from homology"/>
<organism evidence="9 10">
    <name type="scientific">Cupriavidus cauae</name>
    <dbReference type="NCBI Taxonomy" id="2608999"/>
    <lineage>
        <taxon>Bacteria</taxon>
        <taxon>Pseudomonadati</taxon>
        <taxon>Pseudomonadota</taxon>
        <taxon>Betaproteobacteria</taxon>
        <taxon>Burkholderiales</taxon>
        <taxon>Burkholderiaceae</taxon>
        <taxon>Cupriavidus</taxon>
    </lineage>
</organism>
<comment type="similarity">
    <text evidence="2">Belongs to the short-chain dehydrogenases/reductases (SDR) family.</text>
</comment>
<dbReference type="NCBIfam" id="NF005559">
    <property type="entry name" value="PRK07231.1"/>
    <property type="match status" value="1"/>
</dbReference>
<dbReference type="PANTHER" id="PTHR42760">
    <property type="entry name" value="SHORT-CHAIN DEHYDROGENASES/REDUCTASES FAMILY MEMBER"/>
    <property type="match status" value="1"/>
</dbReference>
<dbReference type="SUPFAM" id="SSF51735">
    <property type="entry name" value="NAD(P)-binding Rossmann-fold domains"/>
    <property type="match status" value="1"/>
</dbReference>
<evidence type="ECO:0000313" key="9">
    <source>
        <dbReference type="EMBL" id="KAA6131170.1"/>
    </source>
</evidence>
<evidence type="ECO:0000313" key="10">
    <source>
        <dbReference type="Proteomes" id="UP000324324"/>
    </source>
</evidence>
<dbReference type="PRINTS" id="PR00080">
    <property type="entry name" value="SDRFAMILY"/>
</dbReference>
<evidence type="ECO:0000256" key="7">
    <source>
        <dbReference type="ARBA" id="ARBA00048508"/>
    </source>
</evidence>
<evidence type="ECO:0000256" key="5">
    <source>
        <dbReference type="ARBA" id="ARBA00023002"/>
    </source>
</evidence>
<comment type="catalytic activity">
    <reaction evidence="7">
        <text>a (3R)-hydroxyacyl-[ACP] + NADP(+) = a 3-oxoacyl-[ACP] + NADPH + H(+)</text>
        <dbReference type="Rhea" id="RHEA:17397"/>
        <dbReference type="Rhea" id="RHEA-COMP:9916"/>
        <dbReference type="Rhea" id="RHEA-COMP:9945"/>
        <dbReference type="ChEBI" id="CHEBI:15378"/>
        <dbReference type="ChEBI" id="CHEBI:57783"/>
        <dbReference type="ChEBI" id="CHEBI:58349"/>
        <dbReference type="ChEBI" id="CHEBI:78776"/>
        <dbReference type="ChEBI" id="CHEBI:78827"/>
        <dbReference type="EC" id="1.1.1.100"/>
    </reaction>
</comment>
<dbReference type="NCBIfam" id="NF009466">
    <property type="entry name" value="PRK12826.1-2"/>
    <property type="match status" value="1"/>
</dbReference>
<dbReference type="Pfam" id="PF13561">
    <property type="entry name" value="adh_short_C2"/>
    <property type="match status" value="1"/>
</dbReference>
<evidence type="ECO:0000256" key="1">
    <source>
        <dbReference type="ARBA" id="ARBA00002607"/>
    </source>
</evidence>
<keyword evidence="4" id="KW-0521">NADP</keyword>
<dbReference type="GO" id="GO:0004316">
    <property type="term" value="F:3-oxoacyl-[acyl-carrier-protein] reductase (NADPH) activity"/>
    <property type="evidence" value="ECO:0007669"/>
    <property type="project" value="UniProtKB-EC"/>
</dbReference>
<dbReference type="NCBIfam" id="NF004198">
    <property type="entry name" value="PRK05653.1-3"/>
    <property type="match status" value="1"/>
</dbReference>
<keyword evidence="10" id="KW-1185">Reference proteome</keyword>
<dbReference type="FunFam" id="3.40.50.720:FF:000115">
    <property type="entry name" value="3-oxoacyl-[acyl-carrier-protein] reductase FabG"/>
    <property type="match status" value="1"/>
</dbReference>
<dbReference type="PROSITE" id="PS00061">
    <property type="entry name" value="ADH_SHORT"/>
    <property type="match status" value="1"/>
</dbReference>
<dbReference type="RefSeq" id="WP_150082139.1">
    <property type="nucleotide sequence ID" value="NZ_CP080293.1"/>
</dbReference>
<evidence type="ECO:0000256" key="3">
    <source>
        <dbReference type="ARBA" id="ARBA00017650"/>
    </source>
</evidence>
<dbReference type="Gene3D" id="3.40.50.720">
    <property type="entry name" value="NAD(P)-binding Rossmann-like Domain"/>
    <property type="match status" value="1"/>
</dbReference>